<sequence>MAMPDHNPILRYPIFHAISPFLLLVERGRMYIPLLTKIFLVVDCMEVMAYRCKCGVLLDKPWMERAHRCMYRDMQRESRGFWKKFVIVEGILMTFIAIVYLLGI</sequence>
<dbReference type="EMBL" id="AB246700">
    <property type="protein sequence ID" value="BAE95221.1"/>
    <property type="molecule type" value="Genomic_DNA"/>
</dbReference>
<evidence type="ECO:0000313" key="2">
    <source>
        <dbReference type="EMBL" id="BAE95221.1"/>
    </source>
</evidence>
<keyword evidence="1" id="KW-0472">Membrane</keyword>
<gene>
    <name evidence="2" type="primary">HGP-21</name>
</gene>
<keyword evidence="1" id="KW-1133">Transmembrane helix</keyword>
<keyword evidence="1" id="KW-0812">Transmembrane</keyword>
<dbReference type="AlphaFoldDB" id="Q1ERA5"/>
<feature type="transmembrane region" description="Helical" evidence="1">
    <location>
        <begin position="81"/>
        <end position="102"/>
    </location>
</feature>
<reference evidence="2" key="1">
    <citation type="submission" date="2006-01" db="EMBL/GenBank/DDBJ databases">
        <title>uncultured crenarchaeote 31-F-01.</title>
        <authorList>
            <person name="Nunoura T."/>
            <person name="Takami H."/>
            <person name="Oida H."/>
            <person name="Nishi S."/>
            <person name="Shimamura S."/>
            <person name="Takai K."/>
            <person name="Ishino Y."/>
            <person name="Horikoshi K."/>
        </authorList>
    </citation>
    <scope>NUCLEOTIDE SEQUENCE</scope>
</reference>
<name>Q1ERA5_9ARCH</name>
<proteinExistence type="predicted"/>
<accession>Q1ERA5</accession>
<organism evidence="2">
    <name type="scientific">uncultured Candidatus Nitrosocaldus sp</name>
    <dbReference type="NCBI Taxonomy" id="766501"/>
    <lineage>
        <taxon>Archaea</taxon>
        <taxon>Nitrososphaerota</taxon>
        <taxon>Nitrososphaeria</taxon>
        <taxon>Candidatus Nitrosocaldales</taxon>
        <taxon>Candidatus Nitrosocaldaceae</taxon>
        <taxon>Candidatus Nitrosocaldus</taxon>
        <taxon>environmental samples</taxon>
    </lineage>
</organism>
<protein>
    <submittedName>
        <fullName evidence="2">Uncharacterized protein HGP-21</fullName>
    </submittedName>
</protein>
<evidence type="ECO:0000256" key="1">
    <source>
        <dbReference type="SAM" id="Phobius"/>
    </source>
</evidence>